<evidence type="ECO:0000313" key="1">
    <source>
        <dbReference type="EMBL" id="AJZ56658.1"/>
    </source>
</evidence>
<reference evidence="1 2" key="1">
    <citation type="journal article" date="2015" name="Genome Announc.">
        <title>Complete genome sequences for 59 burkholderia isolates, both pathogenic and near neighbor.</title>
        <authorList>
            <person name="Johnson S.L."/>
            <person name="Bishop-Lilly K.A."/>
            <person name="Ladner J.T."/>
            <person name="Daligault H.E."/>
            <person name="Davenport K.W."/>
            <person name="Jaissle J."/>
            <person name="Frey K.G."/>
            <person name="Koroleva G.I."/>
            <person name="Bruce D.C."/>
            <person name="Coyne S.R."/>
            <person name="Broomall S.M."/>
            <person name="Li P.E."/>
            <person name="Teshima H."/>
            <person name="Gibbons H.S."/>
            <person name="Palacios G.F."/>
            <person name="Rosenzweig C.N."/>
            <person name="Redden C.L."/>
            <person name="Xu Y."/>
            <person name="Minogue T.D."/>
            <person name="Chain P.S."/>
        </authorList>
    </citation>
    <scope>NUCLEOTIDE SEQUENCE [LARGE SCALE GENOMIC DNA]</scope>
    <source>
        <strain evidence="1 2">ATCC BAA-463</strain>
    </source>
</reference>
<dbReference type="EMBL" id="CP010025">
    <property type="protein sequence ID" value="AJZ56658.1"/>
    <property type="molecule type" value="Genomic_DNA"/>
</dbReference>
<evidence type="ECO:0000313" key="2">
    <source>
        <dbReference type="Proteomes" id="UP000032614"/>
    </source>
</evidence>
<dbReference type="AlphaFoldDB" id="A0AAU8SRP8"/>
<organism evidence="1 2">
    <name type="scientific">Paraburkholderia fungorum</name>
    <dbReference type="NCBI Taxonomy" id="134537"/>
    <lineage>
        <taxon>Bacteria</taxon>
        <taxon>Pseudomonadati</taxon>
        <taxon>Pseudomonadota</taxon>
        <taxon>Betaproteobacteria</taxon>
        <taxon>Burkholderiales</taxon>
        <taxon>Burkholderiaceae</taxon>
        <taxon>Paraburkholderia</taxon>
    </lineage>
</organism>
<name>A0AAU8SRP8_9BURK</name>
<dbReference type="Proteomes" id="UP000032614">
    <property type="component" value="Chromosome 3"/>
</dbReference>
<dbReference type="KEGG" id="bfn:OI25_7787"/>
<proteinExistence type="predicted"/>
<protein>
    <submittedName>
        <fullName evidence="1">Uncharacterized protein</fullName>
    </submittedName>
</protein>
<gene>
    <name evidence="1" type="ORF">OI25_7787</name>
</gene>
<accession>A0AAU8SRP8</accession>
<sequence length="248" mass="27583">MPLQGDVLPDRPEAGEKFLCAFRIAKASHTTLAFARRLVDVLRPVVQPGGRFYEHVLDVRQLGNFGLCGRITAQLIRDDLARHWAGSQRTLKKRWGVALSHRFCSRMSSAAPCSSTARHSRYGSPRSVTNISSRCHVLPGLRRALFIPVRKALTKLVATASDRLVCHGHTALEEQFLDVAQTQLEAETPANCLADDCGREPMTVVKRFFFLRHAILPNRPNDTLSAPPHAFRSYSTTSTRGCRAHAAF</sequence>